<keyword evidence="1" id="KW-0694">RNA-binding</keyword>
<dbReference type="Gene3D" id="3.10.290.10">
    <property type="entry name" value="RNA-binding S4 domain"/>
    <property type="match status" value="1"/>
</dbReference>
<organism evidence="2 3">
    <name type="scientific">Desemzia incerta</name>
    <dbReference type="NCBI Taxonomy" id="82801"/>
    <lineage>
        <taxon>Bacteria</taxon>
        <taxon>Bacillati</taxon>
        <taxon>Bacillota</taxon>
        <taxon>Bacilli</taxon>
        <taxon>Lactobacillales</taxon>
        <taxon>Carnobacteriaceae</taxon>
        <taxon>Desemzia</taxon>
    </lineage>
</organism>
<dbReference type="PROSITE" id="PS50889">
    <property type="entry name" value="S4"/>
    <property type="match status" value="1"/>
</dbReference>
<evidence type="ECO:0000313" key="3">
    <source>
        <dbReference type="Proteomes" id="UP000199136"/>
    </source>
</evidence>
<reference evidence="2 3" key="1">
    <citation type="submission" date="2016-10" db="EMBL/GenBank/DDBJ databases">
        <authorList>
            <person name="de Groot N.N."/>
        </authorList>
    </citation>
    <scope>NUCLEOTIDE SEQUENCE [LARGE SCALE GENOMIC DNA]</scope>
    <source>
        <strain evidence="2 3">DSM 20581</strain>
    </source>
</reference>
<gene>
    <name evidence="2" type="ORF">SAMN04488506_1380</name>
</gene>
<accession>A0A1I5XDS0</accession>
<dbReference type="SUPFAM" id="SSF55174">
    <property type="entry name" value="Alpha-L RNA-binding motif"/>
    <property type="match status" value="1"/>
</dbReference>
<dbReference type="OrthoDB" id="9811532at2"/>
<dbReference type="Proteomes" id="UP000199136">
    <property type="component" value="Unassembled WGS sequence"/>
</dbReference>
<dbReference type="AlphaFoldDB" id="A0A1I5XDS0"/>
<dbReference type="EMBL" id="FOXW01000004">
    <property type="protein sequence ID" value="SFQ30112.1"/>
    <property type="molecule type" value="Genomic_DNA"/>
</dbReference>
<proteinExistence type="predicted"/>
<dbReference type="InterPro" id="IPR036986">
    <property type="entry name" value="S4_RNA-bd_sf"/>
</dbReference>
<dbReference type="Pfam" id="PF13275">
    <property type="entry name" value="S4_2"/>
    <property type="match status" value="1"/>
</dbReference>
<evidence type="ECO:0000313" key="2">
    <source>
        <dbReference type="EMBL" id="SFQ30112.1"/>
    </source>
</evidence>
<evidence type="ECO:0000256" key="1">
    <source>
        <dbReference type="PROSITE-ProRule" id="PRU00182"/>
    </source>
</evidence>
<protein>
    <submittedName>
        <fullName evidence="2">S4 domain protein YaaA</fullName>
    </submittedName>
</protein>
<dbReference type="InterPro" id="IPR014330">
    <property type="entry name" value="RNA-bd_S4-rel_YaaA"/>
</dbReference>
<dbReference type="RefSeq" id="WP_092480426.1">
    <property type="nucleotide sequence ID" value="NZ_CP126128.1"/>
</dbReference>
<dbReference type="STRING" id="82801.SAMN04488506_1380"/>
<dbReference type="NCBIfam" id="TIGR02988">
    <property type="entry name" value="YaaA_near_RecF"/>
    <property type="match status" value="1"/>
</dbReference>
<name>A0A1I5XDS0_9LACT</name>
<dbReference type="GO" id="GO:0003723">
    <property type="term" value="F:RNA binding"/>
    <property type="evidence" value="ECO:0007669"/>
    <property type="project" value="UniProtKB-KW"/>
</dbReference>
<keyword evidence="3" id="KW-1185">Reference proteome</keyword>
<sequence>MKETILIDEDFITLGQLLKRVDIISSGGMAKHFLAENTVYLDDELENRRGKKLYPGSIVEIPGEGTYFIQKETSEDTSEETR</sequence>